<evidence type="ECO:0000256" key="5">
    <source>
        <dbReference type="SAM" id="Phobius"/>
    </source>
</evidence>
<name>A0ABX9KIA2_9FUSO</name>
<evidence type="ECO:0000256" key="3">
    <source>
        <dbReference type="ARBA" id="ARBA00022989"/>
    </source>
</evidence>
<dbReference type="Pfam" id="PF05101">
    <property type="entry name" value="VirB3"/>
    <property type="match status" value="1"/>
</dbReference>
<evidence type="ECO:0000313" key="7">
    <source>
        <dbReference type="Proteomes" id="UP000263486"/>
    </source>
</evidence>
<proteinExistence type="predicted"/>
<dbReference type="InterPro" id="IPR007792">
    <property type="entry name" value="T4SS_VirB3/TrbD/AvhB"/>
</dbReference>
<protein>
    <submittedName>
        <fullName evidence="6">Conjugal transfer protein TrbD</fullName>
    </submittedName>
</protein>
<gene>
    <name evidence="6" type="ORF">DYH56_05630</name>
</gene>
<comment type="subcellular location">
    <subcellularLocation>
        <location evidence="1">Membrane</location>
    </subcellularLocation>
</comment>
<evidence type="ECO:0000256" key="2">
    <source>
        <dbReference type="ARBA" id="ARBA00022692"/>
    </source>
</evidence>
<evidence type="ECO:0000256" key="1">
    <source>
        <dbReference type="ARBA" id="ARBA00004370"/>
    </source>
</evidence>
<dbReference type="EMBL" id="QUAJ01000007">
    <property type="protein sequence ID" value="REI41894.1"/>
    <property type="molecule type" value="Genomic_DNA"/>
</dbReference>
<keyword evidence="2 5" id="KW-0812">Transmembrane</keyword>
<keyword evidence="7" id="KW-1185">Reference proteome</keyword>
<keyword evidence="3 5" id="KW-1133">Transmembrane helix</keyword>
<evidence type="ECO:0000256" key="4">
    <source>
        <dbReference type="ARBA" id="ARBA00023136"/>
    </source>
</evidence>
<keyword evidence="4 5" id="KW-0472">Membrane</keyword>
<accession>A0ABX9KIA2</accession>
<sequence length="84" mass="9758">MEDSMKEYQVCKAITKEHTLAGGDRKLVILNSTLIAIFILGFQNIVVIPVFLVFHALIIVATKKDNDFFKIFMRYIKTKKNYYP</sequence>
<feature type="transmembrane region" description="Helical" evidence="5">
    <location>
        <begin position="34"/>
        <end position="60"/>
    </location>
</feature>
<reference evidence="6 7" key="1">
    <citation type="submission" date="2018-08" db="EMBL/GenBank/DDBJ databases">
        <title>Draft genome sequence of Psychrilyobacter sp. strain SD5 isolated from Black Sea water.</title>
        <authorList>
            <person name="Yadav S."/>
            <person name="Villanueva L."/>
            <person name="Damste J.S.S."/>
        </authorList>
    </citation>
    <scope>NUCLEOTIDE SEQUENCE [LARGE SCALE GENOMIC DNA]</scope>
    <source>
        <strain evidence="6 7">SD5</strain>
    </source>
</reference>
<comment type="caution">
    <text evidence="6">The sequence shown here is derived from an EMBL/GenBank/DDBJ whole genome shotgun (WGS) entry which is preliminary data.</text>
</comment>
<dbReference type="Proteomes" id="UP000263486">
    <property type="component" value="Unassembled WGS sequence"/>
</dbReference>
<organism evidence="6 7">
    <name type="scientific">Psychrilyobacter piezotolerans</name>
    <dbReference type="NCBI Taxonomy" id="2293438"/>
    <lineage>
        <taxon>Bacteria</taxon>
        <taxon>Fusobacteriati</taxon>
        <taxon>Fusobacteriota</taxon>
        <taxon>Fusobacteriia</taxon>
        <taxon>Fusobacteriales</taxon>
        <taxon>Fusobacteriaceae</taxon>
        <taxon>Psychrilyobacter</taxon>
    </lineage>
</organism>
<evidence type="ECO:0000313" key="6">
    <source>
        <dbReference type="EMBL" id="REI41894.1"/>
    </source>
</evidence>